<gene>
    <name evidence="10" type="ORF">EYS42_10990</name>
</gene>
<proteinExistence type="inferred from homology"/>
<comment type="pathway">
    <text evidence="2">Cofactor biosynthesis; ubiquinone biosynthesis.</text>
</comment>
<evidence type="ECO:0000256" key="2">
    <source>
        <dbReference type="ARBA" id="ARBA00004749"/>
    </source>
</evidence>
<dbReference type="EMBL" id="SIXI01000004">
    <property type="protein sequence ID" value="TBO30216.1"/>
    <property type="molecule type" value="Genomic_DNA"/>
</dbReference>
<dbReference type="GO" id="GO:0004497">
    <property type="term" value="F:monooxygenase activity"/>
    <property type="evidence" value="ECO:0007669"/>
    <property type="project" value="UniProtKB-KW"/>
</dbReference>
<evidence type="ECO:0000313" key="10">
    <source>
        <dbReference type="EMBL" id="TBO30216.1"/>
    </source>
</evidence>
<sequence>MPTSPQAPSQAATPPAAVRDASTPSARLRLAVIGAGPAGLALALAAAQRLPELDVTVFDARPADKDVSGDPRTLALSQGSVQFLQRLGVWGAIEGSGKVCPIREVQVSQQQPTLVWPGAQQPVVRITAAEQRVPQLGSVLAYGTLVAPLQKAYEAAVAAQAGHVGQGQRLHLRFGTPVRGFKPVDGGVEVDADIAETFDLAVVAEGGVFADQPALSWPQGLSRDYGQTAWVGQVRLAGGPEGVAHERFTPAGPAALLPLPPGAVVPGGTVGRRAALVWCVQKADDPVLALNDAQRRILLNSLFPEQVGEILEVSPLKAFPLGLNAHARLVDDGLVARIGNAAQTLHPVAGQGLNLGLRDVHELLEALRPVAAQVSREGMAAGSRAAVAQALARFERKRQPDRLALIAGTDFLARSFTWTPPVLATLRGLGLGLLQQVSPARQALAQLMMFGHR</sequence>
<dbReference type="InterPro" id="IPR018168">
    <property type="entry name" value="Ubi_Hdrlase_CS"/>
</dbReference>
<dbReference type="GO" id="GO:0016705">
    <property type="term" value="F:oxidoreductase activity, acting on paired donors, with incorporation or reduction of molecular oxygen"/>
    <property type="evidence" value="ECO:0007669"/>
    <property type="project" value="InterPro"/>
</dbReference>
<name>A0A4Q9GXT6_9BURK</name>
<keyword evidence="7" id="KW-0503">Monooxygenase</keyword>
<evidence type="ECO:0000259" key="9">
    <source>
        <dbReference type="Pfam" id="PF01494"/>
    </source>
</evidence>
<keyword evidence="6" id="KW-0560">Oxidoreductase</keyword>
<reference evidence="10 11" key="1">
    <citation type="submission" date="2019-02" db="EMBL/GenBank/DDBJ databases">
        <title>Aquabacterium sp. strain KMB7.</title>
        <authorList>
            <person name="Chen W.-M."/>
        </authorList>
    </citation>
    <scope>NUCLEOTIDE SEQUENCE [LARGE SCALE GENOMIC DNA]</scope>
    <source>
        <strain evidence="10 11">KMB7</strain>
    </source>
</reference>
<keyword evidence="5" id="KW-0274">FAD</keyword>
<dbReference type="OrthoDB" id="9769565at2"/>
<evidence type="ECO:0000256" key="8">
    <source>
        <dbReference type="SAM" id="MobiDB-lite"/>
    </source>
</evidence>
<dbReference type="GO" id="GO:0006744">
    <property type="term" value="P:ubiquinone biosynthetic process"/>
    <property type="evidence" value="ECO:0007669"/>
    <property type="project" value="UniProtKB-UniPathway"/>
</dbReference>
<dbReference type="UniPathway" id="UPA00232"/>
<evidence type="ECO:0000256" key="4">
    <source>
        <dbReference type="ARBA" id="ARBA00022630"/>
    </source>
</evidence>
<dbReference type="SUPFAM" id="SSF51905">
    <property type="entry name" value="FAD/NAD(P)-binding domain"/>
    <property type="match status" value="1"/>
</dbReference>
<comment type="similarity">
    <text evidence="3">Belongs to the UbiH/COQ6 family.</text>
</comment>
<dbReference type="Gene3D" id="3.30.9.10">
    <property type="entry name" value="D-Amino Acid Oxidase, subunit A, domain 2"/>
    <property type="match status" value="1"/>
</dbReference>
<dbReference type="PROSITE" id="PS01304">
    <property type="entry name" value="UBIH"/>
    <property type="match status" value="1"/>
</dbReference>
<accession>A0A4Q9GXT6</accession>
<dbReference type="InterPro" id="IPR010971">
    <property type="entry name" value="UbiH/COQ6"/>
</dbReference>
<comment type="caution">
    <text evidence="10">The sequence shown here is derived from an EMBL/GenBank/DDBJ whole genome shotgun (WGS) entry which is preliminary data.</text>
</comment>
<comment type="cofactor">
    <cofactor evidence="1">
        <name>FAD</name>
        <dbReference type="ChEBI" id="CHEBI:57692"/>
    </cofactor>
</comment>
<evidence type="ECO:0000256" key="3">
    <source>
        <dbReference type="ARBA" id="ARBA00005349"/>
    </source>
</evidence>
<dbReference type="PANTHER" id="PTHR43876">
    <property type="entry name" value="UBIQUINONE BIOSYNTHESIS MONOOXYGENASE COQ6, MITOCHONDRIAL"/>
    <property type="match status" value="1"/>
</dbReference>
<feature type="region of interest" description="Disordered" evidence="8">
    <location>
        <begin position="1"/>
        <end position="21"/>
    </location>
</feature>
<dbReference type="Pfam" id="PF13450">
    <property type="entry name" value="NAD_binding_8"/>
    <property type="match status" value="1"/>
</dbReference>
<dbReference type="GO" id="GO:0071949">
    <property type="term" value="F:FAD binding"/>
    <property type="evidence" value="ECO:0007669"/>
    <property type="project" value="InterPro"/>
</dbReference>
<evidence type="ECO:0000256" key="1">
    <source>
        <dbReference type="ARBA" id="ARBA00001974"/>
    </source>
</evidence>
<dbReference type="InterPro" id="IPR051205">
    <property type="entry name" value="UbiH/COQ6_monooxygenase"/>
</dbReference>
<evidence type="ECO:0000256" key="7">
    <source>
        <dbReference type="ARBA" id="ARBA00023033"/>
    </source>
</evidence>
<dbReference type="Proteomes" id="UP000292120">
    <property type="component" value="Unassembled WGS sequence"/>
</dbReference>
<evidence type="ECO:0000313" key="11">
    <source>
        <dbReference type="Proteomes" id="UP000292120"/>
    </source>
</evidence>
<protein>
    <submittedName>
        <fullName evidence="10">2-octaprenyl-6-methoxyphenyl hydroxylase</fullName>
    </submittedName>
</protein>
<dbReference type="RefSeq" id="WP_130968209.1">
    <property type="nucleotide sequence ID" value="NZ_SIXI01000004.1"/>
</dbReference>
<dbReference type="InterPro" id="IPR002938">
    <property type="entry name" value="FAD-bd"/>
</dbReference>
<dbReference type="PANTHER" id="PTHR43876:SF7">
    <property type="entry name" value="UBIQUINONE BIOSYNTHESIS MONOOXYGENASE COQ6, MITOCHONDRIAL"/>
    <property type="match status" value="1"/>
</dbReference>
<dbReference type="InterPro" id="IPR036188">
    <property type="entry name" value="FAD/NAD-bd_sf"/>
</dbReference>
<organism evidence="10 11">
    <name type="scientific">Aquabacterium lacunae</name>
    <dbReference type="NCBI Taxonomy" id="2528630"/>
    <lineage>
        <taxon>Bacteria</taxon>
        <taxon>Pseudomonadati</taxon>
        <taxon>Pseudomonadota</taxon>
        <taxon>Betaproteobacteria</taxon>
        <taxon>Burkholderiales</taxon>
        <taxon>Aquabacterium</taxon>
    </lineage>
</organism>
<dbReference type="NCBIfam" id="TIGR01988">
    <property type="entry name" value="Ubi-OHases"/>
    <property type="match status" value="1"/>
</dbReference>
<feature type="compositionally biased region" description="Low complexity" evidence="8">
    <location>
        <begin position="1"/>
        <end position="17"/>
    </location>
</feature>
<evidence type="ECO:0000256" key="5">
    <source>
        <dbReference type="ARBA" id="ARBA00022827"/>
    </source>
</evidence>
<evidence type="ECO:0000256" key="6">
    <source>
        <dbReference type="ARBA" id="ARBA00023002"/>
    </source>
</evidence>
<dbReference type="Gene3D" id="3.50.50.60">
    <property type="entry name" value="FAD/NAD(P)-binding domain"/>
    <property type="match status" value="2"/>
</dbReference>
<keyword evidence="4" id="KW-0285">Flavoprotein</keyword>
<dbReference type="AlphaFoldDB" id="A0A4Q9GXT6"/>
<feature type="domain" description="FAD-binding" evidence="9">
    <location>
        <begin position="313"/>
        <end position="378"/>
    </location>
</feature>
<dbReference type="Pfam" id="PF01494">
    <property type="entry name" value="FAD_binding_3"/>
    <property type="match status" value="1"/>
</dbReference>
<dbReference type="PRINTS" id="PR00420">
    <property type="entry name" value="RNGMNOXGNASE"/>
</dbReference>
<keyword evidence="11" id="KW-1185">Reference proteome</keyword>